<gene>
    <name evidence="12" type="ORF">CBW42_01750</name>
</gene>
<evidence type="ECO:0000313" key="12">
    <source>
        <dbReference type="EMBL" id="OUM21319.1"/>
    </source>
</evidence>
<feature type="transmembrane region" description="Helical" evidence="9">
    <location>
        <begin position="129"/>
        <end position="151"/>
    </location>
</feature>
<evidence type="ECO:0000256" key="8">
    <source>
        <dbReference type="ARBA" id="ARBA00023136"/>
    </source>
</evidence>
<keyword evidence="3 9" id="KW-0813">Transport</keyword>
<dbReference type="InterPro" id="IPR011867">
    <property type="entry name" value="ModB_ABC"/>
</dbReference>
<dbReference type="PANTHER" id="PTHR30183">
    <property type="entry name" value="MOLYBDENUM TRANSPORT SYSTEM PERMEASE PROTEIN MODB"/>
    <property type="match status" value="1"/>
</dbReference>
<name>A0A252F6B5_9FIRM</name>
<evidence type="ECO:0000256" key="4">
    <source>
        <dbReference type="ARBA" id="ARBA00022475"/>
    </source>
</evidence>
<dbReference type="GO" id="GO:0015098">
    <property type="term" value="F:molybdate ion transmembrane transporter activity"/>
    <property type="evidence" value="ECO:0007669"/>
    <property type="project" value="UniProtKB-UniRule"/>
</dbReference>
<feature type="transmembrane region" description="Helical" evidence="9">
    <location>
        <begin position="44"/>
        <end position="64"/>
    </location>
</feature>
<comment type="function">
    <text evidence="10">Part of the binding-protein-dependent transport system for molybdenum; probably responsible for the translocation of the substrate across the membrane.</text>
</comment>
<dbReference type="RefSeq" id="WP_087017144.1">
    <property type="nucleotide sequence ID" value="NZ_NHOC01000002.1"/>
</dbReference>
<dbReference type="AlphaFoldDB" id="A0A252F6B5"/>
<feature type="transmembrane region" description="Helical" evidence="9">
    <location>
        <begin position="192"/>
        <end position="213"/>
    </location>
</feature>
<dbReference type="InterPro" id="IPR035906">
    <property type="entry name" value="MetI-like_sf"/>
</dbReference>
<dbReference type="EMBL" id="NHOC01000002">
    <property type="protein sequence ID" value="OUM21319.1"/>
    <property type="molecule type" value="Genomic_DNA"/>
</dbReference>
<protein>
    <recommendedName>
        <fullName evidence="10">Molybdenum transport system permease</fullName>
    </recommendedName>
</protein>
<evidence type="ECO:0000256" key="5">
    <source>
        <dbReference type="ARBA" id="ARBA00022505"/>
    </source>
</evidence>
<evidence type="ECO:0000256" key="7">
    <source>
        <dbReference type="ARBA" id="ARBA00022989"/>
    </source>
</evidence>
<dbReference type="SUPFAM" id="SSF161098">
    <property type="entry name" value="MetI-like"/>
    <property type="match status" value="1"/>
</dbReference>
<keyword evidence="7 9" id="KW-1133">Transmembrane helix</keyword>
<comment type="caution">
    <text evidence="12">The sequence shown here is derived from an EMBL/GenBank/DDBJ whole genome shotgun (WGS) entry which is preliminary data.</text>
</comment>
<keyword evidence="5 10" id="KW-0500">Molybdenum</keyword>
<comment type="similarity">
    <text evidence="2 10">Belongs to the binding-protein-dependent transport system permease family. CysTW subfamily.</text>
</comment>
<evidence type="ECO:0000256" key="2">
    <source>
        <dbReference type="ARBA" id="ARBA00007069"/>
    </source>
</evidence>
<proteinExistence type="inferred from homology"/>
<dbReference type="PANTHER" id="PTHR30183:SF3">
    <property type="entry name" value="MOLYBDENUM TRANSPORT SYSTEM PERMEASE PROTEIN MODB"/>
    <property type="match status" value="1"/>
</dbReference>
<evidence type="ECO:0000259" key="11">
    <source>
        <dbReference type="PROSITE" id="PS50928"/>
    </source>
</evidence>
<evidence type="ECO:0000256" key="6">
    <source>
        <dbReference type="ARBA" id="ARBA00022692"/>
    </source>
</evidence>
<dbReference type="CDD" id="cd06261">
    <property type="entry name" value="TM_PBP2"/>
    <property type="match status" value="1"/>
</dbReference>
<dbReference type="GO" id="GO:0005886">
    <property type="term" value="C:plasma membrane"/>
    <property type="evidence" value="ECO:0007669"/>
    <property type="project" value="UniProtKB-SubCell"/>
</dbReference>
<organism evidence="12 13">
    <name type="scientific">Butyricicoccus porcorum</name>
    <dbReference type="NCBI Taxonomy" id="1945634"/>
    <lineage>
        <taxon>Bacteria</taxon>
        <taxon>Bacillati</taxon>
        <taxon>Bacillota</taxon>
        <taxon>Clostridia</taxon>
        <taxon>Eubacteriales</taxon>
        <taxon>Butyricicoccaceae</taxon>
        <taxon>Butyricicoccus</taxon>
    </lineage>
</organism>
<evidence type="ECO:0000256" key="1">
    <source>
        <dbReference type="ARBA" id="ARBA00004651"/>
    </source>
</evidence>
<dbReference type="InterPro" id="IPR000515">
    <property type="entry name" value="MetI-like"/>
</dbReference>
<keyword evidence="6 9" id="KW-0812">Transmembrane</keyword>
<evidence type="ECO:0000313" key="13">
    <source>
        <dbReference type="Proteomes" id="UP000194903"/>
    </source>
</evidence>
<dbReference type="Pfam" id="PF00528">
    <property type="entry name" value="BPD_transp_1"/>
    <property type="match status" value="1"/>
</dbReference>
<feature type="transmembrane region" description="Helical" evidence="9">
    <location>
        <begin position="12"/>
        <end position="32"/>
    </location>
</feature>
<keyword evidence="13" id="KW-1185">Reference proteome</keyword>
<reference evidence="12 13" key="1">
    <citation type="submission" date="2017-05" db="EMBL/GenBank/DDBJ databases">
        <title>Butyricicoccus porcorum sp. nov. a butyrate-producing bacterium from the swine intestinal tract.</title>
        <authorList>
            <person name="Trachsel J."/>
            <person name="Humphrey S."/>
            <person name="Allen H.K."/>
        </authorList>
    </citation>
    <scope>NUCLEOTIDE SEQUENCE [LARGE SCALE GENOMIC DNA]</scope>
    <source>
        <strain evidence="12">BB10</strain>
    </source>
</reference>
<dbReference type="Gene3D" id="1.10.3720.10">
    <property type="entry name" value="MetI-like"/>
    <property type="match status" value="1"/>
</dbReference>
<evidence type="ECO:0000256" key="3">
    <source>
        <dbReference type="ARBA" id="ARBA00022448"/>
    </source>
</evidence>
<dbReference type="Proteomes" id="UP000194903">
    <property type="component" value="Unassembled WGS sequence"/>
</dbReference>
<keyword evidence="4 10" id="KW-1003">Cell membrane</keyword>
<evidence type="ECO:0000256" key="9">
    <source>
        <dbReference type="RuleBase" id="RU363032"/>
    </source>
</evidence>
<dbReference type="NCBIfam" id="TIGR02141">
    <property type="entry name" value="modB_ABC"/>
    <property type="match status" value="1"/>
</dbReference>
<sequence length="226" mass="23707">MDVSPLFLTLKIALLATVFSVVLGIGAAWLVLRLRRGQGMVDGILTLPMVLPPTVVGFGLLLLLGKYGPLGAVLNALGISIIFTPTAGVIASTVVAFPLMYRAVRGAMEQLDPDFAAAGRTLGMSEWSIFLHITLPGCTPGIAAGTVLAFARALGEFGATVMIAGNIPGKTQTMSVAIYSAVQAGKAHYGEAAFWAGTICVLSFAGMIAVNIWNSRYVRRKEGKPR</sequence>
<accession>A0A252F6B5</accession>
<comment type="subcellular location">
    <subcellularLocation>
        <location evidence="1 9">Cell membrane</location>
        <topology evidence="1 9">Multi-pass membrane protein</topology>
    </subcellularLocation>
</comment>
<dbReference type="PROSITE" id="PS50928">
    <property type="entry name" value="ABC_TM1"/>
    <property type="match status" value="1"/>
</dbReference>
<keyword evidence="8 9" id="KW-0472">Membrane</keyword>
<feature type="transmembrane region" description="Helical" evidence="9">
    <location>
        <begin position="76"/>
        <end position="101"/>
    </location>
</feature>
<dbReference type="OrthoDB" id="9795403at2"/>
<feature type="domain" description="ABC transmembrane type-1" evidence="11">
    <location>
        <begin position="6"/>
        <end position="210"/>
    </location>
</feature>
<evidence type="ECO:0000256" key="10">
    <source>
        <dbReference type="RuleBase" id="RU365097"/>
    </source>
</evidence>